<protein>
    <submittedName>
        <fullName evidence="2">Uncharacterized protein</fullName>
    </submittedName>
</protein>
<comment type="caution">
    <text evidence="2">The sequence shown here is derived from an EMBL/GenBank/DDBJ whole genome shotgun (WGS) entry which is preliminary data.</text>
</comment>
<dbReference type="EMBL" id="JBGBPQ010000006">
    <property type="protein sequence ID" value="KAL1522948.1"/>
    <property type="molecule type" value="Genomic_DNA"/>
</dbReference>
<evidence type="ECO:0000313" key="2">
    <source>
        <dbReference type="EMBL" id="KAL1522948.1"/>
    </source>
</evidence>
<keyword evidence="1" id="KW-0175">Coiled coil</keyword>
<gene>
    <name evidence="2" type="ORF">AB1Y20_017912</name>
</gene>
<feature type="coiled-coil region" evidence="1">
    <location>
        <begin position="60"/>
        <end position="87"/>
    </location>
</feature>
<dbReference type="AlphaFoldDB" id="A0AB34JMK7"/>
<accession>A0AB34JMK7</accession>
<organism evidence="2 3">
    <name type="scientific">Prymnesium parvum</name>
    <name type="common">Toxic golden alga</name>
    <dbReference type="NCBI Taxonomy" id="97485"/>
    <lineage>
        <taxon>Eukaryota</taxon>
        <taxon>Haptista</taxon>
        <taxon>Haptophyta</taxon>
        <taxon>Prymnesiophyceae</taxon>
        <taxon>Prymnesiales</taxon>
        <taxon>Prymnesiaceae</taxon>
        <taxon>Prymnesium</taxon>
    </lineage>
</organism>
<evidence type="ECO:0000313" key="3">
    <source>
        <dbReference type="Proteomes" id="UP001515480"/>
    </source>
</evidence>
<dbReference type="Proteomes" id="UP001515480">
    <property type="component" value="Unassembled WGS sequence"/>
</dbReference>
<proteinExistence type="predicted"/>
<name>A0AB34JMK7_PRYPA</name>
<evidence type="ECO:0000256" key="1">
    <source>
        <dbReference type="SAM" id="Coils"/>
    </source>
</evidence>
<sequence>MDTARDMGHREATFREYIADSGAAVGIARVLVGLEESAALPEDPVAFIRTHFENELPPIVKEQREDTEAAQQEHERLLAREAELSSQLAEACAALAAREAEIHAPLVDQLIALHADASDAAALDLSKLYNALAARFPPSPDAAWSSPEFQPPAGCFSRLVVDEWVRQSFCWGSALQKEHPELSLQSLLQLIQSGGAVAEPEMAAGIVAACVLLPTIECPSSGEVSS</sequence>
<reference evidence="2 3" key="1">
    <citation type="journal article" date="2024" name="Science">
        <title>Giant polyketide synthase enzymes in the biosynthesis of giant marine polyether toxins.</title>
        <authorList>
            <person name="Fallon T.R."/>
            <person name="Shende V.V."/>
            <person name="Wierzbicki I.H."/>
            <person name="Pendleton A.L."/>
            <person name="Watervoot N.F."/>
            <person name="Auber R.P."/>
            <person name="Gonzalez D.J."/>
            <person name="Wisecaver J.H."/>
            <person name="Moore B.S."/>
        </authorList>
    </citation>
    <scope>NUCLEOTIDE SEQUENCE [LARGE SCALE GENOMIC DNA]</scope>
    <source>
        <strain evidence="2 3">12B1</strain>
    </source>
</reference>
<keyword evidence="3" id="KW-1185">Reference proteome</keyword>